<evidence type="ECO:0000256" key="2">
    <source>
        <dbReference type="ARBA" id="ARBA00022676"/>
    </source>
</evidence>
<dbReference type="PANTHER" id="PTHR43179">
    <property type="entry name" value="RHAMNOSYLTRANSFERASE WBBL"/>
    <property type="match status" value="1"/>
</dbReference>
<keyword evidence="2" id="KW-0328">Glycosyltransferase</keyword>
<dbReference type="SUPFAM" id="SSF53448">
    <property type="entry name" value="Nucleotide-diphospho-sugar transferases"/>
    <property type="match status" value="1"/>
</dbReference>
<sequence length="299" mass="33192">MIERIAAIYTTYRPDAAFRSRVAPLAARCQAVIVVDNTPGGHDFGHCPELTLLQDGHNKGLGAALNQGIDKARALGCDAVILFDQDSTPGPDFLQALADGLQSLGGERCAVGPLMLDDSVLEKQGLPAISPQVQARPVTCLATSGMLFPLRDLQPEDRFSEELFLDFVDFDWCWRMGQKGWRLFKLANVPMAHRLGLAQRSVLGMHYHVPAPYRHYFQFRDTLRLLTFRHVPLYSKLRLGALLPPKFLVYPFILDRGAERLGWMLKGIRDFLMRRWSAGAAAARLQGGQSAPRGGVTPQ</sequence>
<dbReference type="InterPro" id="IPR001173">
    <property type="entry name" value="Glyco_trans_2-like"/>
</dbReference>
<dbReference type="KEGG" id="rdp:RD2015_4048"/>
<evidence type="ECO:0000256" key="3">
    <source>
        <dbReference type="ARBA" id="ARBA00022679"/>
    </source>
</evidence>
<name>A0A0U2U9D3_9BURK</name>
<dbReference type="Pfam" id="PF00535">
    <property type="entry name" value="Glycos_transf_2"/>
    <property type="match status" value="1"/>
</dbReference>
<dbReference type="Proteomes" id="UP000060699">
    <property type="component" value="Chromosome"/>
</dbReference>
<dbReference type="STRING" id="76731.RD2015_4048"/>
<reference evidence="4 5" key="1">
    <citation type="submission" date="2015-12" db="EMBL/GenBank/DDBJ databases">
        <title>Complete genome of Roseateles depolymerans KCTC 42856.</title>
        <authorList>
            <person name="Kim K.M."/>
        </authorList>
    </citation>
    <scope>NUCLEOTIDE SEQUENCE [LARGE SCALE GENOMIC DNA]</scope>
    <source>
        <strain evidence="4 5">KCTC 42856</strain>
    </source>
</reference>
<dbReference type="InterPro" id="IPR029044">
    <property type="entry name" value="Nucleotide-diphossugar_trans"/>
</dbReference>
<gene>
    <name evidence="4" type="ORF">RD2015_4048</name>
</gene>
<protein>
    <submittedName>
        <fullName evidence="4">Uncharacterized protein</fullName>
    </submittedName>
</protein>
<dbReference type="OrthoDB" id="9771846at2"/>
<evidence type="ECO:0000313" key="5">
    <source>
        <dbReference type="Proteomes" id="UP000060699"/>
    </source>
</evidence>
<proteinExistence type="inferred from homology"/>
<evidence type="ECO:0000313" key="4">
    <source>
        <dbReference type="EMBL" id="ALV08497.1"/>
    </source>
</evidence>
<keyword evidence="5" id="KW-1185">Reference proteome</keyword>
<organism evidence="4 5">
    <name type="scientific">Roseateles depolymerans</name>
    <dbReference type="NCBI Taxonomy" id="76731"/>
    <lineage>
        <taxon>Bacteria</taxon>
        <taxon>Pseudomonadati</taxon>
        <taxon>Pseudomonadota</taxon>
        <taxon>Betaproteobacteria</taxon>
        <taxon>Burkholderiales</taxon>
        <taxon>Sphaerotilaceae</taxon>
        <taxon>Roseateles</taxon>
    </lineage>
</organism>
<dbReference type="GO" id="GO:0016757">
    <property type="term" value="F:glycosyltransferase activity"/>
    <property type="evidence" value="ECO:0007669"/>
    <property type="project" value="UniProtKB-KW"/>
</dbReference>
<accession>A0A0U2U9D3</accession>
<dbReference type="RefSeq" id="WP_058936452.1">
    <property type="nucleotide sequence ID" value="NZ_CP013729.1"/>
</dbReference>
<evidence type="ECO:0000256" key="1">
    <source>
        <dbReference type="ARBA" id="ARBA00006739"/>
    </source>
</evidence>
<comment type="similarity">
    <text evidence="1">Belongs to the glycosyltransferase 2 family.</text>
</comment>
<dbReference type="PANTHER" id="PTHR43179:SF12">
    <property type="entry name" value="GALACTOFURANOSYLTRANSFERASE GLFT2"/>
    <property type="match status" value="1"/>
</dbReference>
<dbReference type="Gene3D" id="3.90.550.10">
    <property type="entry name" value="Spore Coat Polysaccharide Biosynthesis Protein SpsA, Chain A"/>
    <property type="match status" value="1"/>
</dbReference>
<keyword evidence="3" id="KW-0808">Transferase</keyword>
<dbReference type="EMBL" id="CP013729">
    <property type="protein sequence ID" value="ALV08497.1"/>
    <property type="molecule type" value="Genomic_DNA"/>
</dbReference>
<dbReference type="AlphaFoldDB" id="A0A0U2U9D3"/>